<reference evidence="1 2" key="1">
    <citation type="journal article" date="2019" name="Commun. Biol.">
        <title>The bagworm genome reveals a unique fibroin gene that provides high tensile strength.</title>
        <authorList>
            <person name="Kono N."/>
            <person name="Nakamura H."/>
            <person name="Ohtoshi R."/>
            <person name="Tomita M."/>
            <person name="Numata K."/>
            <person name="Arakawa K."/>
        </authorList>
    </citation>
    <scope>NUCLEOTIDE SEQUENCE [LARGE SCALE GENOMIC DNA]</scope>
</reference>
<accession>A0A4C1ZJB5</accession>
<evidence type="ECO:0000313" key="2">
    <source>
        <dbReference type="Proteomes" id="UP000299102"/>
    </source>
</evidence>
<dbReference type="AlphaFoldDB" id="A0A4C1ZJB5"/>
<dbReference type="OrthoDB" id="6931130at2759"/>
<keyword evidence="2" id="KW-1185">Reference proteome</keyword>
<sequence>MTSTRELISALDCIVAEDPLPAISQVCGSSSGREIDASQAERLGPLSITRSAFSLARSAQGECDNESCFCVRAAGVHRVIRRYHVKKTSIIRDFKG</sequence>
<gene>
    <name evidence="1" type="ORF">EVAR_67752_1</name>
</gene>
<dbReference type="Proteomes" id="UP000299102">
    <property type="component" value="Unassembled WGS sequence"/>
</dbReference>
<evidence type="ECO:0000313" key="1">
    <source>
        <dbReference type="EMBL" id="GBP86989.1"/>
    </source>
</evidence>
<name>A0A4C1ZJB5_EUMVA</name>
<protein>
    <submittedName>
        <fullName evidence="1">Uncharacterized protein</fullName>
    </submittedName>
</protein>
<proteinExistence type="predicted"/>
<organism evidence="1 2">
    <name type="scientific">Eumeta variegata</name>
    <name type="common">Bagworm moth</name>
    <name type="synonym">Eumeta japonica</name>
    <dbReference type="NCBI Taxonomy" id="151549"/>
    <lineage>
        <taxon>Eukaryota</taxon>
        <taxon>Metazoa</taxon>
        <taxon>Ecdysozoa</taxon>
        <taxon>Arthropoda</taxon>
        <taxon>Hexapoda</taxon>
        <taxon>Insecta</taxon>
        <taxon>Pterygota</taxon>
        <taxon>Neoptera</taxon>
        <taxon>Endopterygota</taxon>
        <taxon>Lepidoptera</taxon>
        <taxon>Glossata</taxon>
        <taxon>Ditrysia</taxon>
        <taxon>Tineoidea</taxon>
        <taxon>Psychidae</taxon>
        <taxon>Oiketicinae</taxon>
        <taxon>Eumeta</taxon>
    </lineage>
</organism>
<comment type="caution">
    <text evidence="1">The sequence shown here is derived from an EMBL/GenBank/DDBJ whole genome shotgun (WGS) entry which is preliminary data.</text>
</comment>
<dbReference type="EMBL" id="BGZK01001828">
    <property type="protein sequence ID" value="GBP86989.1"/>
    <property type="molecule type" value="Genomic_DNA"/>
</dbReference>